<dbReference type="InterPro" id="IPR011991">
    <property type="entry name" value="ArsR-like_HTH"/>
</dbReference>
<dbReference type="SUPFAM" id="SSF54909">
    <property type="entry name" value="Dimeric alpha+beta barrel"/>
    <property type="match status" value="1"/>
</dbReference>
<proteinExistence type="predicted"/>
<keyword evidence="1" id="KW-0805">Transcription regulation</keyword>
<dbReference type="InterPro" id="IPR000485">
    <property type="entry name" value="AsnC-type_HTH_dom"/>
</dbReference>
<dbReference type="InterPro" id="IPR011008">
    <property type="entry name" value="Dimeric_a/b-barrel"/>
</dbReference>
<dbReference type="Pfam" id="PF13404">
    <property type="entry name" value="HTH_AsnC-type"/>
    <property type="match status" value="1"/>
</dbReference>
<protein>
    <submittedName>
        <fullName evidence="5">Lrp/AsnC family transcriptional regulator</fullName>
    </submittedName>
</protein>
<dbReference type="SUPFAM" id="SSF46785">
    <property type="entry name" value="Winged helix' DNA-binding domain"/>
    <property type="match status" value="1"/>
</dbReference>
<dbReference type="Gene3D" id="3.30.70.920">
    <property type="match status" value="1"/>
</dbReference>
<dbReference type="PANTHER" id="PTHR30154">
    <property type="entry name" value="LEUCINE-RESPONSIVE REGULATORY PROTEIN"/>
    <property type="match status" value="1"/>
</dbReference>
<evidence type="ECO:0000256" key="2">
    <source>
        <dbReference type="ARBA" id="ARBA00023125"/>
    </source>
</evidence>
<dbReference type="PANTHER" id="PTHR30154:SF34">
    <property type="entry name" value="TRANSCRIPTIONAL REGULATOR AZLB"/>
    <property type="match status" value="1"/>
</dbReference>
<evidence type="ECO:0000313" key="5">
    <source>
        <dbReference type="EMBL" id="MDT8897173.1"/>
    </source>
</evidence>
<dbReference type="Proteomes" id="UP001254165">
    <property type="component" value="Unassembled WGS sequence"/>
</dbReference>
<dbReference type="CDD" id="cd00090">
    <property type="entry name" value="HTH_ARSR"/>
    <property type="match status" value="1"/>
</dbReference>
<dbReference type="EMBL" id="JAUHMF010000001">
    <property type="protein sequence ID" value="MDT8897173.1"/>
    <property type="molecule type" value="Genomic_DNA"/>
</dbReference>
<evidence type="ECO:0000256" key="3">
    <source>
        <dbReference type="ARBA" id="ARBA00023163"/>
    </source>
</evidence>
<dbReference type="InterPro" id="IPR019888">
    <property type="entry name" value="Tscrpt_reg_AsnC-like"/>
</dbReference>
<accession>A0ABU3NJY9</accession>
<dbReference type="Gene3D" id="1.10.10.10">
    <property type="entry name" value="Winged helix-like DNA-binding domain superfamily/Winged helix DNA-binding domain"/>
    <property type="match status" value="1"/>
</dbReference>
<evidence type="ECO:0000259" key="4">
    <source>
        <dbReference type="PROSITE" id="PS50956"/>
    </source>
</evidence>
<gene>
    <name evidence="5" type="ORF">QYE77_02760</name>
</gene>
<name>A0ABU3NJY9_9CHLR</name>
<organism evidence="5 6">
    <name type="scientific">Thermanaerothrix solaris</name>
    <dbReference type="NCBI Taxonomy" id="3058434"/>
    <lineage>
        <taxon>Bacteria</taxon>
        <taxon>Bacillati</taxon>
        <taxon>Chloroflexota</taxon>
        <taxon>Anaerolineae</taxon>
        <taxon>Anaerolineales</taxon>
        <taxon>Anaerolineaceae</taxon>
        <taxon>Thermanaerothrix</taxon>
    </lineage>
</organism>
<dbReference type="Pfam" id="PF01037">
    <property type="entry name" value="AsnC_trans_reg"/>
    <property type="match status" value="1"/>
</dbReference>
<comment type="caution">
    <text evidence="5">The sequence shown here is derived from an EMBL/GenBank/DDBJ whole genome shotgun (WGS) entry which is preliminary data.</text>
</comment>
<keyword evidence="2" id="KW-0238">DNA-binding</keyword>
<keyword evidence="6" id="KW-1185">Reference proteome</keyword>
<dbReference type="PROSITE" id="PS50956">
    <property type="entry name" value="HTH_ASNC_2"/>
    <property type="match status" value="1"/>
</dbReference>
<dbReference type="PRINTS" id="PR00033">
    <property type="entry name" value="HTHASNC"/>
</dbReference>
<sequence>MRRHSFDLVDYQILQELQVDARKPAAEIARKLGLNERTVRNRIDRMVEAGAIRLTCIVDPNYFGYVITADIFLEVDLDREQAVIEALLAMPEVSYLAFGQGTQDLSIEVRFKNNEQLREFLRSGLPAIPGVHVKGYALVPRILRNIDEWMPPPEDFTAE</sequence>
<evidence type="ECO:0000313" key="6">
    <source>
        <dbReference type="Proteomes" id="UP001254165"/>
    </source>
</evidence>
<dbReference type="InterPro" id="IPR036388">
    <property type="entry name" value="WH-like_DNA-bd_sf"/>
</dbReference>
<dbReference type="InterPro" id="IPR019887">
    <property type="entry name" value="Tscrpt_reg_AsnC/Lrp_C"/>
</dbReference>
<feature type="domain" description="HTH asnC-type" evidence="4">
    <location>
        <begin position="6"/>
        <end position="66"/>
    </location>
</feature>
<evidence type="ECO:0000256" key="1">
    <source>
        <dbReference type="ARBA" id="ARBA00023015"/>
    </source>
</evidence>
<dbReference type="RefSeq" id="WP_315623823.1">
    <property type="nucleotide sequence ID" value="NZ_JAUHMF010000001.1"/>
</dbReference>
<dbReference type="InterPro" id="IPR036390">
    <property type="entry name" value="WH_DNA-bd_sf"/>
</dbReference>
<dbReference type="SMART" id="SM00344">
    <property type="entry name" value="HTH_ASNC"/>
    <property type="match status" value="1"/>
</dbReference>
<reference evidence="5 6" key="1">
    <citation type="submission" date="2023-07" db="EMBL/GenBank/DDBJ databases">
        <title>Novel species of Thermanaerothrix with wide hydrolytic capabilities.</title>
        <authorList>
            <person name="Zayulina K.S."/>
            <person name="Podosokorskaya O.A."/>
            <person name="Elcheninov A.G."/>
        </authorList>
    </citation>
    <scope>NUCLEOTIDE SEQUENCE [LARGE SCALE GENOMIC DNA]</scope>
    <source>
        <strain evidence="5 6">4228-RoL</strain>
    </source>
</reference>
<keyword evidence="3" id="KW-0804">Transcription</keyword>